<keyword evidence="1" id="KW-0812">Transmembrane</keyword>
<feature type="transmembrane region" description="Helical" evidence="1">
    <location>
        <begin position="83"/>
        <end position="104"/>
    </location>
</feature>
<accession>A0A2W1NB01</accession>
<organism evidence="2 3">
    <name type="scientific">Putridiphycobacter roseus</name>
    <dbReference type="NCBI Taxonomy" id="2219161"/>
    <lineage>
        <taxon>Bacteria</taxon>
        <taxon>Pseudomonadati</taxon>
        <taxon>Bacteroidota</taxon>
        <taxon>Flavobacteriia</taxon>
        <taxon>Flavobacteriales</taxon>
        <taxon>Crocinitomicaceae</taxon>
        <taxon>Putridiphycobacter</taxon>
    </lineage>
</organism>
<keyword evidence="3" id="KW-1185">Reference proteome</keyword>
<evidence type="ECO:0000313" key="3">
    <source>
        <dbReference type="Proteomes" id="UP000249248"/>
    </source>
</evidence>
<protein>
    <submittedName>
        <fullName evidence="2">DUF983 domain-containing protein</fullName>
    </submittedName>
</protein>
<dbReference type="EMBL" id="QKSB01000008">
    <property type="protein sequence ID" value="PZE16455.1"/>
    <property type="molecule type" value="Genomic_DNA"/>
</dbReference>
<proteinExistence type="predicted"/>
<dbReference type="RefSeq" id="WP_111063896.1">
    <property type="nucleotide sequence ID" value="NZ_QKSB01000008.1"/>
</dbReference>
<evidence type="ECO:0000256" key="1">
    <source>
        <dbReference type="SAM" id="Phobius"/>
    </source>
</evidence>
<keyword evidence="1" id="KW-1133">Transmembrane helix</keyword>
<dbReference type="AlphaFoldDB" id="A0A2W1NB01"/>
<feature type="transmembrane region" description="Helical" evidence="1">
    <location>
        <begin position="57"/>
        <end position="77"/>
    </location>
</feature>
<dbReference type="Proteomes" id="UP000249248">
    <property type="component" value="Unassembled WGS sequence"/>
</dbReference>
<reference evidence="2 3" key="1">
    <citation type="submission" date="2018-06" db="EMBL/GenBank/DDBJ databases">
        <title>The draft genome sequence of Crocinitomix sp. SM1701.</title>
        <authorList>
            <person name="Zhang X."/>
        </authorList>
    </citation>
    <scope>NUCLEOTIDE SEQUENCE [LARGE SCALE GENOMIC DNA]</scope>
    <source>
        <strain evidence="2 3">SM1701</strain>
    </source>
</reference>
<sequence length="121" mass="14001">MKSVRKIFQFVNNVYSEKCPSCKQGYAFKKGTKLFAVPEMNVACDACQYKFEREPGYFIGAMYISYGLSTFQAIVAYLLTNMLWPSISIALLLGIITMTLVLFAKLNFKWARLIYIYIFPW</sequence>
<keyword evidence="1" id="KW-0472">Membrane</keyword>
<gene>
    <name evidence="2" type="ORF">DNU06_12975</name>
</gene>
<comment type="caution">
    <text evidence="2">The sequence shown here is derived from an EMBL/GenBank/DDBJ whole genome shotgun (WGS) entry which is preliminary data.</text>
</comment>
<name>A0A2W1NB01_9FLAO</name>
<evidence type="ECO:0000313" key="2">
    <source>
        <dbReference type="EMBL" id="PZE16455.1"/>
    </source>
</evidence>